<evidence type="ECO:0000259" key="16">
    <source>
        <dbReference type="Pfam" id="PF02737"/>
    </source>
</evidence>
<dbReference type="InterPro" id="IPR036291">
    <property type="entry name" value="NAD(P)-bd_dom_sf"/>
</dbReference>
<dbReference type="Pfam" id="PF00378">
    <property type="entry name" value="ECH_1"/>
    <property type="match status" value="1"/>
</dbReference>
<proteinExistence type="inferred from homology"/>
<comment type="pathway">
    <text evidence="2">Lipid metabolism; fatty acid beta-oxidation.</text>
</comment>
<evidence type="ECO:0000256" key="1">
    <source>
        <dbReference type="ARBA" id="ARBA00000469"/>
    </source>
</evidence>
<keyword evidence="10" id="KW-0456">Lyase</keyword>
<evidence type="ECO:0000256" key="10">
    <source>
        <dbReference type="ARBA" id="ARBA00023239"/>
    </source>
</evidence>
<keyword evidence="17" id="KW-1185">Reference proteome</keyword>
<dbReference type="PANTHER" id="PTHR43612">
    <property type="entry name" value="TRIFUNCTIONAL ENZYME SUBUNIT ALPHA"/>
    <property type="match status" value="1"/>
</dbReference>
<protein>
    <recommendedName>
        <fullName evidence="5">enoyl-CoA hydratase</fullName>
        <ecNumber evidence="5">4.2.1.17</ecNumber>
    </recommendedName>
</protein>
<evidence type="ECO:0000256" key="13">
    <source>
        <dbReference type="ARBA" id="ARBA00048361"/>
    </source>
</evidence>
<dbReference type="InterPro" id="IPR050136">
    <property type="entry name" value="FA_oxidation_alpha_subunit"/>
</dbReference>
<dbReference type="RefSeq" id="XP_014666767.1">
    <property type="nucleotide sequence ID" value="XM_014811281.1"/>
</dbReference>
<dbReference type="InterPro" id="IPR029045">
    <property type="entry name" value="ClpP/crotonase-like_dom_sf"/>
</dbReference>
<accession>A0ABM1E3J6</accession>
<dbReference type="SUPFAM" id="SSF48179">
    <property type="entry name" value="6-phosphogluconate dehydrogenase C-terminal domain-like"/>
    <property type="match status" value="2"/>
</dbReference>
<keyword evidence="8" id="KW-0520">NAD</keyword>
<keyword evidence="9" id="KW-0443">Lipid metabolism</keyword>
<name>A0ABM1E3J6_PRICU</name>
<dbReference type="InterPro" id="IPR008927">
    <property type="entry name" value="6-PGluconate_DH-like_C_sf"/>
</dbReference>
<evidence type="ECO:0000256" key="5">
    <source>
        <dbReference type="ARBA" id="ARBA00012076"/>
    </source>
</evidence>
<evidence type="ECO:0000256" key="9">
    <source>
        <dbReference type="ARBA" id="ARBA00023098"/>
    </source>
</evidence>
<evidence type="ECO:0000256" key="14">
    <source>
        <dbReference type="RuleBase" id="RU003707"/>
    </source>
</evidence>
<sequence>MMAPRTYLHLNIKDDVAIINFNDPNAKVNSLNRTVMAEFEEVMAEVQGNSQVKSAVLISSKPGTFIAGADINMLASCKDEEELFNISRSGQKVLESIEKSSKPVVAAIQGACLGGGLEVALACHYRIAVNNKSTLGLPEVMLGLLPGGGGTQRLPRLIALPDAMDMMLTGKNIRAAKAKKMGLVDMVVAPLGPGVKTADERNMEYLEEVAVQVARGLADGSVSKVRTKNLMRTAGGSLTNKTEDEVLSSIKKLAVRLLTTGIADSEIQLDLLGDKNQDMGLEDVFQFIEAKEAGKRSASSLLDSHAVEAASSSYRKTRQTHLKEKQEVCAYCAWHRKRSTPQPFLDVTVKAVPDDYEPLGFGLLSPSKTCSIPAMADTGCQSCLAGLKVVHHLGLCLQDLIPVTVEMHTATNGGITILRAAPLLLSGKDPLGHVVESRQLTYITDISDKLFLSKEACIDLGIISEGFPTLGMTQGAHQPDTAATLKKASDGTACTCPRHQQPPPPPTKLPFPATEANRVTLQKYLLDYFKSSTFNTCEHQPLPLMDSPPMKLMVDPEAEPVAHHTTVPVPLHWRDAFKAGLDSDVQLGVLEPVPIGEPVTWCHRMVVCAKKDGKPRRTVDFQALNRGMGVLQVTFSFERDQTMSNMSARLDYEGFDKVDMVIEAVFEDLNVKHKVIQEVEKHISADCIFASNTSALPISQIATASKRPEKVIGMHYFSPVDKMQLLEIITTDKTSNDTAAAAVQVGLKQGKVVIVVKDGPGFYTTRCLAPTMGEIVRLLQEGVGPRRLDKLSKTYGFPVGLAALLDEMGIDVAQHVAEDLGKAFPDRLVGSDPNLLKDMVAAGFLGRKSGKGNYLYKKGSKERDVNPGAEEIFKKYYIEPTGSNTDEDLQLRLVSRFVNEAVMCLQEGILNSPADGDIGAVFGLGFPPFHGGPFMFVDRYGAARLVERMQQFTDLYGPQFKPCQLLLDHARDTSKRFHANPK</sequence>
<organism evidence="17 18">
    <name type="scientific">Priapulus caudatus</name>
    <name type="common">Priapulid worm</name>
    <dbReference type="NCBI Taxonomy" id="37621"/>
    <lineage>
        <taxon>Eukaryota</taxon>
        <taxon>Metazoa</taxon>
        <taxon>Ecdysozoa</taxon>
        <taxon>Scalidophora</taxon>
        <taxon>Priapulida</taxon>
        <taxon>Priapulimorpha</taxon>
        <taxon>Priapulimorphida</taxon>
        <taxon>Priapulidae</taxon>
        <taxon>Priapulus</taxon>
    </lineage>
</organism>
<dbReference type="InterPro" id="IPR006108">
    <property type="entry name" value="3HC_DH_C"/>
</dbReference>
<dbReference type="GeneID" id="106808525"/>
<dbReference type="InterPro" id="IPR018376">
    <property type="entry name" value="Enoyl-CoA_hyd/isom_CS"/>
</dbReference>
<dbReference type="SUPFAM" id="SSF56672">
    <property type="entry name" value="DNA/RNA polymerases"/>
    <property type="match status" value="1"/>
</dbReference>
<dbReference type="InterPro" id="IPR006176">
    <property type="entry name" value="3-OHacyl-CoA_DH_NAD-bd"/>
</dbReference>
<dbReference type="Proteomes" id="UP000695022">
    <property type="component" value="Unplaced"/>
</dbReference>
<keyword evidence="7" id="KW-0560">Oxidoreductase</keyword>
<evidence type="ECO:0000256" key="11">
    <source>
        <dbReference type="ARBA" id="ARBA00023268"/>
    </source>
</evidence>
<evidence type="ECO:0000313" key="18">
    <source>
        <dbReference type="RefSeq" id="XP_014666767.1"/>
    </source>
</evidence>
<evidence type="ECO:0000259" key="15">
    <source>
        <dbReference type="Pfam" id="PF00725"/>
    </source>
</evidence>
<reference evidence="18" key="1">
    <citation type="submission" date="2025-08" db="UniProtKB">
        <authorList>
            <consortium name="RefSeq"/>
        </authorList>
    </citation>
    <scope>IDENTIFICATION</scope>
</reference>
<evidence type="ECO:0000256" key="3">
    <source>
        <dbReference type="ARBA" id="ARBA00007005"/>
    </source>
</evidence>
<dbReference type="InterPro" id="IPR043502">
    <property type="entry name" value="DNA/RNA_pol_sf"/>
</dbReference>
<dbReference type="PANTHER" id="PTHR43612:SF3">
    <property type="entry name" value="TRIFUNCTIONAL ENZYME SUBUNIT ALPHA, MITOCHONDRIAL"/>
    <property type="match status" value="1"/>
</dbReference>
<keyword evidence="11" id="KW-0511">Multifunctional enzyme</keyword>
<gene>
    <name evidence="18" type="primary">LOC106808525</name>
</gene>
<dbReference type="Pfam" id="PF02737">
    <property type="entry name" value="3HCDH_N"/>
    <property type="match status" value="1"/>
</dbReference>
<comment type="similarity">
    <text evidence="14">Belongs to the enoyl-CoA hydratase/isomerase family.</text>
</comment>
<evidence type="ECO:0000256" key="7">
    <source>
        <dbReference type="ARBA" id="ARBA00023002"/>
    </source>
</evidence>
<dbReference type="SUPFAM" id="SSF51735">
    <property type="entry name" value="NAD(P)-binding Rossmann-fold domains"/>
    <property type="match status" value="1"/>
</dbReference>
<evidence type="ECO:0000256" key="2">
    <source>
        <dbReference type="ARBA" id="ARBA00005005"/>
    </source>
</evidence>
<comment type="catalytic activity">
    <reaction evidence="1">
        <text>(3S)-hydroxyhexadecanoyl-CoA = (2E)-hexadecenoyl-CoA + H2O</text>
        <dbReference type="Rhea" id="RHEA:31163"/>
        <dbReference type="ChEBI" id="CHEBI:15377"/>
        <dbReference type="ChEBI" id="CHEBI:61526"/>
        <dbReference type="ChEBI" id="CHEBI:62613"/>
    </reaction>
    <physiologicalReaction direction="right-to-left" evidence="1">
        <dbReference type="Rhea" id="RHEA:31165"/>
    </physiologicalReaction>
</comment>
<comment type="catalytic activity">
    <reaction evidence="13">
        <text>(3S)-hydroxydecanoyl-CoA + NAD(+) = 3-oxodecanoyl-CoA + NADH + H(+)</text>
        <dbReference type="Rhea" id="RHEA:31187"/>
        <dbReference type="ChEBI" id="CHEBI:15378"/>
        <dbReference type="ChEBI" id="CHEBI:57540"/>
        <dbReference type="ChEBI" id="CHEBI:57945"/>
        <dbReference type="ChEBI" id="CHEBI:62548"/>
        <dbReference type="ChEBI" id="CHEBI:62616"/>
    </reaction>
    <physiologicalReaction direction="left-to-right" evidence="13">
        <dbReference type="Rhea" id="RHEA:31188"/>
    </physiologicalReaction>
</comment>
<feature type="domain" description="3-hydroxyacyl-CoA dehydrogenase NAD binding" evidence="16">
    <location>
        <begin position="638"/>
        <end position="758"/>
    </location>
</feature>
<keyword evidence="6" id="KW-0276">Fatty acid metabolism</keyword>
<evidence type="ECO:0000256" key="4">
    <source>
        <dbReference type="ARBA" id="ARBA00008750"/>
    </source>
</evidence>
<evidence type="ECO:0000256" key="8">
    <source>
        <dbReference type="ARBA" id="ARBA00023027"/>
    </source>
</evidence>
<comment type="similarity">
    <text evidence="4">In the N-terminal section; belongs to the enoyl-CoA hydratase/isomerase family.</text>
</comment>
<dbReference type="PROSITE" id="PS00166">
    <property type="entry name" value="ENOYL_COA_HYDRATASE"/>
    <property type="match status" value="1"/>
</dbReference>
<evidence type="ECO:0000256" key="6">
    <source>
        <dbReference type="ARBA" id="ARBA00022832"/>
    </source>
</evidence>
<comment type="similarity">
    <text evidence="3">In the central section; belongs to the 3-hydroxyacyl-CoA dehydrogenase family.</text>
</comment>
<dbReference type="Gene3D" id="1.10.1040.50">
    <property type="match status" value="1"/>
</dbReference>
<dbReference type="Gene3D" id="3.90.226.10">
    <property type="entry name" value="2-enoyl-CoA Hydratase, Chain A, domain 1"/>
    <property type="match status" value="1"/>
</dbReference>
<dbReference type="Pfam" id="PF00725">
    <property type="entry name" value="3HCDH"/>
    <property type="match status" value="1"/>
</dbReference>
<evidence type="ECO:0000256" key="12">
    <source>
        <dbReference type="ARBA" id="ARBA00047613"/>
    </source>
</evidence>
<dbReference type="SUPFAM" id="SSF52096">
    <property type="entry name" value="ClpP/crotonase"/>
    <property type="match status" value="1"/>
</dbReference>
<dbReference type="EC" id="4.2.1.17" evidence="5"/>
<comment type="catalytic activity">
    <reaction evidence="12">
        <text>(3S)-hydroxyhexadecanoyl-CoA + NAD(+) = 3-oxohexadecanoyl-CoA + NADH + H(+)</text>
        <dbReference type="Rhea" id="RHEA:31159"/>
        <dbReference type="ChEBI" id="CHEBI:15378"/>
        <dbReference type="ChEBI" id="CHEBI:57349"/>
        <dbReference type="ChEBI" id="CHEBI:57540"/>
        <dbReference type="ChEBI" id="CHEBI:57945"/>
        <dbReference type="ChEBI" id="CHEBI:62613"/>
    </reaction>
    <physiologicalReaction direction="left-to-right" evidence="12">
        <dbReference type="Rhea" id="RHEA:31160"/>
    </physiologicalReaction>
</comment>
<feature type="domain" description="3-hydroxyacyl-CoA dehydrogenase C-terminal" evidence="15">
    <location>
        <begin position="761"/>
        <end position="856"/>
    </location>
</feature>
<dbReference type="InterPro" id="IPR001753">
    <property type="entry name" value="Enoyl-CoA_hydra/iso"/>
</dbReference>
<evidence type="ECO:0000313" key="17">
    <source>
        <dbReference type="Proteomes" id="UP000695022"/>
    </source>
</evidence>
<dbReference type="CDD" id="cd06558">
    <property type="entry name" value="crotonase-like"/>
    <property type="match status" value="1"/>
</dbReference>
<dbReference type="Gene3D" id="3.40.50.720">
    <property type="entry name" value="NAD(P)-binding Rossmann-like Domain"/>
    <property type="match status" value="1"/>
</dbReference>